<dbReference type="InterPro" id="IPR013766">
    <property type="entry name" value="Thioredoxin_domain"/>
</dbReference>
<feature type="disulfide bond" description="Redox-active" evidence="4">
    <location>
        <begin position="76"/>
        <end position="80"/>
    </location>
</feature>
<feature type="binding site" evidence="3">
    <location>
        <position position="80"/>
    </location>
    <ligand>
        <name>Cu cation</name>
        <dbReference type="ChEBI" id="CHEBI:23378"/>
    </ligand>
</feature>
<comment type="similarity">
    <text evidence="1">Belongs to the SCO1/2 family.</text>
</comment>
<evidence type="ECO:0000256" key="3">
    <source>
        <dbReference type="PIRSR" id="PIRSR603782-1"/>
    </source>
</evidence>
<feature type="signal peptide" evidence="5">
    <location>
        <begin position="1"/>
        <end position="19"/>
    </location>
</feature>
<keyword evidence="8" id="KW-1185">Reference proteome</keyword>
<dbReference type="PANTHER" id="PTHR12151">
    <property type="entry name" value="ELECTRON TRANSPORT PROTIN SCO1/SENC FAMILY MEMBER"/>
    <property type="match status" value="1"/>
</dbReference>
<dbReference type="PANTHER" id="PTHR12151:SF25">
    <property type="entry name" value="LINALOOL DEHYDRATASE_ISOMERASE DOMAIN-CONTAINING PROTEIN"/>
    <property type="match status" value="1"/>
</dbReference>
<dbReference type="Proteomes" id="UP000243650">
    <property type="component" value="Unassembled WGS sequence"/>
</dbReference>
<dbReference type="Gene3D" id="3.40.30.10">
    <property type="entry name" value="Glutaredoxin"/>
    <property type="match status" value="1"/>
</dbReference>
<evidence type="ECO:0000256" key="4">
    <source>
        <dbReference type="PIRSR" id="PIRSR603782-2"/>
    </source>
</evidence>
<protein>
    <submittedName>
        <fullName evidence="7">SCO family protein</fullName>
    </submittedName>
</protein>
<keyword evidence="2 3" id="KW-0186">Copper</keyword>
<dbReference type="Pfam" id="PF02630">
    <property type="entry name" value="SCO1-SenC"/>
    <property type="match status" value="1"/>
</dbReference>
<dbReference type="PROSITE" id="PS51257">
    <property type="entry name" value="PROKAR_LIPOPROTEIN"/>
    <property type="match status" value="1"/>
</dbReference>
<dbReference type="InterPro" id="IPR036249">
    <property type="entry name" value="Thioredoxin-like_sf"/>
</dbReference>
<dbReference type="PROSITE" id="PS51352">
    <property type="entry name" value="THIOREDOXIN_2"/>
    <property type="match status" value="1"/>
</dbReference>
<feature type="binding site" evidence="3">
    <location>
        <position position="166"/>
    </location>
    <ligand>
        <name>Cu cation</name>
        <dbReference type="ChEBI" id="CHEBI:23378"/>
    </ligand>
</feature>
<evidence type="ECO:0000313" key="7">
    <source>
        <dbReference type="EMBL" id="PRO64221.1"/>
    </source>
</evidence>
<sequence>MKKLGLLPLLLAVTGCSFLYEDASESAEGEAVIDVTQAEEPWEIAELEAVNQHEEDVSTSDLEGGWWVANTIFTRCPTVCTVMTPNMAELQAEVMEEGMDVRFVSFTVDPEFDTPERLESYGDSYGADFETWDFLTGYSAEEINELSMESFKAPLQEVPENEDIMHPTRFFLIGPDGMIHRMYSGEDNFDLEQTMDDLADVAS</sequence>
<reference evidence="7 8" key="1">
    <citation type="submission" date="2018-03" db="EMBL/GenBank/DDBJ databases">
        <title>Bacillus urumqiensis sp. nov., a moderately haloalkaliphilic bacterium isolated from a salt lake.</title>
        <authorList>
            <person name="Zhao B."/>
            <person name="Liao Z."/>
        </authorList>
    </citation>
    <scope>NUCLEOTIDE SEQUENCE [LARGE SCALE GENOMIC DNA]</scope>
    <source>
        <strain evidence="7 8">BZ-SZ-XJ18</strain>
    </source>
</reference>
<feature type="binding site" evidence="3">
    <location>
        <position position="76"/>
    </location>
    <ligand>
        <name>Cu cation</name>
        <dbReference type="ChEBI" id="CHEBI:23378"/>
    </ligand>
</feature>
<evidence type="ECO:0000256" key="2">
    <source>
        <dbReference type="ARBA" id="ARBA00023008"/>
    </source>
</evidence>
<evidence type="ECO:0000256" key="5">
    <source>
        <dbReference type="SAM" id="SignalP"/>
    </source>
</evidence>
<proteinExistence type="inferred from homology"/>
<organism evidence="7 8">
    <name type="scientific">Alkalicoccus urumqiensis</name>
    <name type="common">Bacillus urumqiensis</name>
    <dbReference type="NCBI Taxonomy" id="1548213"/>
    <lineage>
        <taxon>Bacteria</taxon>
        <taxon>Bacillati</taxon>
        <taxon>Bacillota</taxon>
        <taxon>Bacilli</taxon>
        <taxon>Bacillales</taxon>
        <taxon>Bacillaceae</taxon>
        <taxon>Alkalicoccus</taxon>
    </lineage>
</organism>
<gene>
    <name evidence="7" type="ORF">C6I21_15950</name>
</gene>
<accession>A0A2P6MD62</accession>
<dbReference type="EMBL" id="PVNS01000023">
    <property type="protein sequence ID" value="PRO64221.1"/>
    <property type="molecule type" value="Genomic_DNA"/>
</dbReference>
<keyword evidence="5" id="KW-0732">Signal</keyword>
<name>A0A2P6MD62_ALKUR</name>
<dbReference type="AlphaFoldDB" id="A0A2P6MD62"/>
<evidence type="ECO:0000259" key="6">
    <source>
        <dbReference type="PROSITE" id="PS51352"/>
    </source>
</evidence>
<dbReference type="SUPFAM" id="SSF52833">
    <property type="entry name" value="Thioredoxin-like"/>
    <property type="match status" value="1"/>
</dbReference>
<feature type="chain" id="PRO_5038839088" evidence="5">
    <location>
        <begin position="20"/>
        <end position="203"/>
    </location>
</feature>
<evidence type="ECO:0000256" key="1">
    <source>
        <dbReference type="ARBA" id="ARBA00010996"/>
    </source>
</evidence>
<dbReference type="RefSeq" id="WP_105960464.1">
    <property type="nucleotide sequence ID" value="NZ_PVNS01000023.1"/>
</dbReference>
<dbReference type="GO" id="GO:0046872">
    <property type="term" value="F:metal ion binding"/>
    <property type="evidence" value="ECO:0007669"/>
    <property type="project" value="UniProtKB-KW"/>
</dbReference>
<dbReference type="CDD" id="cd02968">
    <property type="entry name" value="SCO"/>
    <property type="match status" value="1"/>
</dbReference>
<dbReference type="InterPro" id="IPR003782">
    <property type="entry name" value="SCO1/SenC"/>
</dbReference>
<keyword evidence="3" id="KW-0479">Metal-binding</keyword>
<keyword evidence="4" id="KW-1015">Disulfide bond</keyword>
<dbReference type="OrthoDB" id="9811998at2"/>
<evidence type="ECO:0000313" key="8">
    <source>
        <dbReference type="Proteomes" id="UP000243650"/>
    </source>
</evidence>
<feature type="domain" description="Thioredoxin" evidence="6">
    <location>
        <begin position="26"/>
        <end position="203"/>
    </location>
</feature>
<comment type="caution">
    <text evidence="7">The sequence shown here is derived from an EMBL/GenBank/DDBJ whole genome shotgun (WGS) entry which is preliminary data.</text>
</comment>